<dbReference type="InterPro" id="IPR002100">
    <property type="entry name" value="TF_MADSbox"/>
</dbReference>
<dbReference type="InterPro" id="IPR002487">
    <property type="entry name" value="TF_Kbox"/>
</dbReference>
<dbReference type="Pfam" id="PF00319">
    <property type="entry name" value="SRF-TF"/>
    <property type="match status" value="1"/>
</dbReference>
<keyword evidence="10" id="KW-1185">Reference proteome</keyword>
<dbReference type="SMART" id="SM00432">
    <property type="entry name" value="MADS"/>
    <property type="match status" value="1"/>
</dbReference>
<sequence>MGRSKMEMKLIEDTTNRQVTFSKFRAGLLKKDHEVSVLCDAEIGLIIFSSTGELFAYCTQPLSMEQIIERYQLAKGTQTPQQSDLQKMSEKQRRESHCSEPSLNHLNGSELNSLKIEDLEELEQQLECSINKVRARKEQLLKLQMDNLERNLEKMEAENNQLCHWIEGKQVSSRQQQVPIEANMLEEKQQQVLNQFPFIGEEQPISMLQLVSLPPSRPYLCQPMQSNLQEANTHHQ</sequence>
<dbReference type="CDD" id="cd00265">
    <property type="entry name" value="MADS_MEF2_like"/>
    <property type="match status" value="1"/>
</dbReference>
<reference evidence="11 12" key="1">
    <citation type="submission" date="2025-04" db="UniProtKB">
        <authorList>
            <consortium name="RefSeq"/>
        </authorList>
    </citation>
    <scope>IDENTIFICATION</scope>
    <source>
        <tissue evidence="11 12">Leaf</tissue>
    </source>
</reference>
<dbReference type="GO" id="GO:0005634">
    <property type="term" value="C:nucleus"/>
    <property type="evidence" value="ECO:0007669"/>
    <property type="project" value="UniProtKB-SubCell"/>
</dbReference>
<feature type="compositionally biased region" description="Basic and acidic residues" evidence="7">
    <location>
        <begin position="87"/>
        <end position="98"/>
    </location>
</feature>
<comment type="subcellular location">
    <subcellularLocation>
        <location evidence="1">Nucleus</location>
    </subcellularLocation>
</comment>
<dbReference type="Gene3D" id="3.40.1810.10">
    <property type="entry name" value="Transcription factor, MADS-box"/>
    <property type="match status" value="1"/>
</dbReference>
<feature type="region of interest" description="Disordered" evidence="7">
    <location>
        <begin position="78"/>
        <end position="104"/>
    </location>
</feature>
<evidence type="ECO:0000313" key="12">
    <source>
        <dbReference type="RefSeq" id="XP_021276688.1"/>
    </source>
</evidence>
<organism evidence="10 11">
    <name type="scientific">Herrania umbratica</name>
    <dbReference type="NCBI Taxonomy" id="108875"/>
    <lineage>
        <taxon>Eukaryota</taxon>
        <taxon>Viridiplantae</taxon>
        <taxon>Streptophyta</taxon>
        <taxon>Embryophyta</taxon>
        <taxon>Tracheophyta</taxon>
        <taxon>Spermatophyta</taxon>
        <taxon>Magnoliopsida</taxon>
        <taxon>eudicotyledons</taxon>
        <taxon>Gunneridae</taxon>
        <taxon>Pentapetalae</taxon>
        <taxon>rosids</taxon>
        <taxon>malvids</taxon>
        <taxon>Malvales</taxon>
        <taxon>Malvaceae</taxon>
        <taxon>Byttnerioideae</taxon>
        <taxon>Herrania</taxon>
    </lineage>
</organism>
<evidence type="ECO:0000256" key="1">
    <source>
        <dbReference type="ARBA" id="ARBA00004123"/>
    </source>
</evidence>
<dbReference type="PANTHER" id="PTHR48019">
    <property type="entry name" value="SERUM RESPONSE FACTOR HOMOLOG"/>
    <property type="match status" value="1"/>
</dbReference>
<dbReference type="PROSITE" id="PS51297">
    <property type="entry name" value="K_BOX"/>
    <property type="match status" value="1"/>
</dbReference>
<dbReference type="GO" id="GO:0000977">
    <property type="term" value="F:RNA polymerase II transcription regulatory region sequence-specific DNA binding"/>
    <property type="evidence" value="ECO:0007669"/>
    <property type="project" value="InterPro"/>
</dbReference>
<dbReference type="AlphaFoldDB" id="A0A6J0ZQ13"/>
<dbReference type="SUPFAM" id="SSF55455">
    <property type="entry name" value="SRF-like"/>
    <property type="match status" value="1"/>
</dbReference>
<name>A0A6J0ZQ13_9ROSI</name>
<evidence type="ECO:0000256" key="4">
    <source>
        <dbReference type="ARBA" id="ARBA00023163"/>
    </source>
</evidence>
<accession>A0A6J0ZQ13</accession>
<keyword evidence="5" id="KW-0539">Nucleus</keyword>
<dbReference type="GO" id="GO:0045944">
    <property type="term" value="P:positive regulation of transcription by RNA polymerase II"/>
    <property type="evidence" value="ECO:0007669"/>
    <property type="project" value="InterPro"/>
</dbReference>
<keyword evidence="6" id="KW-0175">Coiled coil</keyword>
<dbReference type="Proteomes" id="UP000504621">
    <property type="component" value="Unplaced"/>
</dbReference>
<feature type="coiled-coil region" evidence="6">
    <location>
        <begin position="112"/>
        <end position="165"/>
    </location>
</feature>
<evidence type="ECO:0000259" key="8">
    <source>
        <dbReference type="PROSITE" id="PS50066"/>
    </source>
</evidence>
<dbReference type="GO" id="GO:0003700">
    <property type="term" value="F:DNA-binding transcription factor activity"/>
    <property type="evidence" value="ECO:0007669"/>
    <property type="project" value="InterPro"/>
</dbReference>
<dbReference type="RefSeq" id="XP_021276680.1">
    <property type="nucleotide sequence ID" value="XM_021421005.1"/>
</dbReference>
<dbReference type="OrthoDB" id="1898716at2759"/>
<evidence type="ECO:0000259" key="9">
    <source>
        <dbReference type="PROSITE" id="PS51297"/>
    </source>
</evidence>
<evidence type="ECO:0000313" key="10">
    <source>
        <dbReference type="Proteomes" id="UP000504621"/>
    </source>
</evidence>
<dbReference type="PROSITE" id="PS50066">
    <property type="entry name" value="MADS_BOX_2"/>
    <property type="match status" value="1"/>
</dbReference>
<evidence type="ECO:0000256" key="5">
    <source>
        <dbReference type="ARBA" id="ARBA00023242"/>
    </source>
</evidence>
<evidence type="ECO:0000256" key="2">
    <source>
        <dbReference type="ARBA" id="ARBA00023015"/>
    </source>
</evidence>
<evidence type="ECO:0000313" key="11">
    <source>
        <dbReference type="RefSeq" id="XP_021276680.1"/>
    </source>
</evidence>
<dbReference type="PRINTS" id="PR00404">
    <property type="entry name" value="MADSDOMAIN"/>
</dbReference>
<evidence type="ECO:0000256" key="7">
    <source>
        <dbReference type="SAM" id="MobiDB-lite"/>
    </source>
</evidence>
<keyword evidence="2" id="KW-0805">Transcription regulation</keyword>
<gene>
    <name evidence="11 12" type="primary">LOC110411015</name>
</gene>
<dbReference type="InterPro" id="IPR050142">
    <property type="entry name" value="MADS-box/MEF2_TF"/>
</dbReference>
<evidence type="ECO:0000256" key="6">
    <source>
        <dbReference type="SAM" id="Coils"/>
    </source>
</evidence>
<protein>
    <submittedName>
        <fullName evidence="11 12">MADS-box protein defh21-like</fullName>
    </submittedName>
</protein>
<dbReference type="Pfam" id="PF01486">
    <property type="entry name" value="K-box"/>
    <property type="match status" value="1"/>
</dbReference>
<dbReference type="GeneID" id="110411015"/>
<dbReference type="InterPro" id="IPR033896">
    <property type="entry name" value="MEF2-like_N"/>
</dbReference>
<keyword evidence="4" id="KW-0804">Transcription</keyword>
<proteinExistence type="predicted"/>
<keyword evidence="3" id="KW-0238">DNA-binding</keyword>
<feature type="domain" description="K-box" evidence="9">
    <location>
        <begin position="82"/>
        <end position="177"/>
    </location>
</feature>
<dbReference type="GO" id="GO:0046983">
    <property type="term" value="F:protein dimerization activity"/>
    <property type="evidence" value="ECO:0007669"/>
    <property type="project" value="InterPro"/>
</dbReference>
<evidence type="ECO:0000256" key="3">
    <source>
        <dbReference type="ARBA" id="ARBA00023125"/>
    </source>
</evidence>
<dbReference type="InterPro" id="IPR036879">
    <property type="entry name" value="TF_MADSbox_sf"/>
</dbReference>
<dbReference type="RefSeq" id="XP_021276688.1">
    <property type="nucleotide sequence ID" value="XM_021421013.1"/>
</dbReference>
<feature type="domain" description="MADS-box" evidence="8">
    <location>
        <begin position="1"/>
        <end position="61"/>
    </location>
</feature>